<evidence type="ECO:0000313" key="2">
    <source>
        <dbReference type="Proteomes" id="UP000248329"/>
    </source>
</evidence>
<sequence length="468" mass="49931">MPAILIAGTHSGVGKTTVAMALMAAFARRYAVAPFKIGPDYIDPSHHTAICGRPSRNLDTFMMGEDGVRETFARAAAGTDICVIEGAMGLYDGMGSDDTASAAHVARVLGLPVILVVDVKGVSRSAAAIVKGYCDFDKRINVAGVILNKIGSPRHGDMVRTAIQQELSVPVVGEIPKSSRIELPSRHLGLYMAHEGYRMDYVTELESLAADHLDIPAIRDIAQYAQDAGYAAADEVGGGGSCGGSGDSVGGADGDDTGDGSSARHDITIGVARDPAFCFYYADLIDSLKRDANLAFWSPLADDLPEADGFYFGGGYPELYAKELSARSKTGKEIRDTAADGVPIYGECGGMIYLCESLIDLDGNAYPMAGVLPAETVMTNRLQALGYTDATVSGNYVVPAGRIRGHEFHYSETDCAPDVRFAYRMNRGKGIRDGMDGMLEYATLGSYMHAPPSFDVSRFIESCRRHVR</sequence>
<name>A0AC61KZK7_9EURY</name>
<accession>A0AC61KZK7</accession>
<reference evidence="1" key="1">
    <citation type="submission" date="2018-01" db="EMBL/GenBank/DDBJ databases">
        <authorList>
            <person name="Krukenberg V."/>
        </authorList>
    </citation>
    <scope>NUCLEOTIDE SEQUENCE</scope>
    <source>
        <strain evidence="1">E20ANME2</strain>
    </source>
</reference>
<evidence type="ECO:0000313" key="1">
    <source>
        <dbReference type="EMBL" id="PXF57633.1"/>
    </source>
</evidence>
<protein>
    <submittedName>
        <fullName evidence="1">Cobyrinate a,c-diamide synthase</fullName>
    </submittedName>
</protein>
<proteinExistence type="predicted"/>
<organism evidence="1 2">
    <name type="scientific">Candidatus Methanogaster sp</name>
    <dbReference type="NCBI Taxonomy" id="3386292"/>
    <lineage>
        <taxon>Archaea</taxon>
        <taxon>Methanobacteriati</taxon>
        <taxon>Methanobacteriota</taxon>
        <taxon>Stenosarchaea group</taxon>
        <taxon>Methanomicrobia</taxon>
        <taxon>Methanosarcinales</taxon>
        <taxon>ANME-2 cluster</taxon>
        <taxon>Candidatus Methanogasteraceae</taxon>
        <taxon>Candidatus Methanogaster</taxon>
    </lineage>
</organism>
<gene>
    <name evidence="1" type="ORF">C4B59_14840</name>
</gene>
<dbReference type="EMBL" id="PQXF01000054">
    <property type="protein sequence ID" value="PXF57633.1"/>
    <property type="molecule type" value="Genomic_DNA"/>
</dbReference>
<comment type="caution">
    <text evidence="1">The sequence shown here is derived from an EMBL/GenBank/DDBJ whole genome shotgun (WGS) entry which is preliminary data.</text>
</comment>
<dbReference type="Proteomes" id="UP000248329">
    <property type="component" value="Unassembled WGS sequence"/>
</dbReference>